<proteinExistence type="predicted"/>
<organism evidence="2 3">
    <name type="scientific">Fulvimarina uroteuthidis</name>
    <dbReference type="NCBI Taxonomy" id="3098149"/>
    <lineage>
        <taxon>Bacteria</taxon>
        <taxon>Pseudomonadati</taxon>
        <taxon>Pseudomonadota</taxon>
        <taxon>Alphaproteobacteria</taxon>
        <taxon>Hyphomicrobiales</taxon>
        <taxon>Aurantimonadaceae</taxon>
        <taxon>Fulvimarina</taxon>
    </lineage>
</organism>
<evidence type="ECO:0000313" key="2">
    <source>
        <dbReference type="EMBL" id="MDY8109134.1"/>
    </source>
</evidence>
<evidence type="ECO:0000256" key="1">
    <source>
        <dbReference type="SAM" id="MobiDB-lite"/>
    </source>
</evidence>
<feature type="region of interest" description="Disordered" evidence="1">
    <location>
        <begin position="1"/>
        <end position="26"/>
    </location>
</feature>
<reference evidence="2 3" key="1">
    <citation type="submission" date="2023-12" db="EMBL/GenBank/DDBJ databases">
        <title>Description of Novel Strain Fulvimarina sp. 2208YS6-2-32 isolated from Uroteuthis (Photololigo) edulis.</title>
        <authorList>
            <person name="Park J.-S."/>
        </authorList>
    </citation>
    <scope>NUCLEOTIDE SEQUENCE [LARGE SCALE GENOMIC DNA]</scope>
    <source>
        <strain evidence="2 3">2208YS6-2-32</strain>
    </source>
</reference>
<dbReference type="RefSeq" id="WP_322186589.1">
    <property type="nucleotide sequence ID" value="NZ_JAXLPB010000002.1"/>
</dbReference>
<protein>
    <submittedName>
        <fullName evidence="2">Uncharacterized protein</fullName>
    </submittedName>
</protein>
<keyword evidence="3" id="KW-1185">Reference proteome</keyword>
<name>A0ABU5I2T5_9HYPH</name>
<sequence>MDALTAGAPANAGNTSSALQALQSARAGMSRHEARTNGALVDEAIAHAEDIVADVADGITFDQLKAARTAIGYRAFDRNASPAERQYFGDVYAALTRDMDASAAAIGPDAKQAFTKANNYDRRLRNDASVFGTAQVDEIANKPFDAQIFEQFEKTKKAGGQKLTVLRKQIEAAGGADTWDQLVASSVERMGTKTDADGNAVFDPAMFLKNWTKTSKETKRAMFSGTTRAAYAEDLDRVARVSARLGKYGKQGNHSNTSNHTLMRQVFEPFNLATGAFAGLTGALTGNLYAAGGAMLGGPTLKGANYLIQRNHANKLLDPQFVNMLAGVPNAQMQRGGVRKYLVDYGTKLGTVAARTEFSQYLRDIGAEDLAEQVMKAAK</sequence>
<accession>A0ABU5I2T5</accession>
<dbReference type="EMBL" id="JAXLPB010000002">
    <property type="protein sequence ID" value="MDY8109134.1"/>
    <property type="molecule type" value="Genomic_DNA"/>
</dbReference>
<evidence type="ECO:0000313" key="3">
    <source>
        <dbReference type="Proteomes" id="UP001294412"/>
    </source>
</evidence>
<dbReference type="Proteomes" id="UP001294412">
    <property type="component" value="Unassembled WGS sequence"/>
</dbReference>
<feature type="compositionally biased region" description="Low complexity" evidence="1">
    <location>
        <begin position="16"/>
        <end position="25"/>
    </location>
</feature>
<comment type="caution">
    <text evidence="2">The sequence shown here is derived from an EMBL/GenBank/DDBJ whole genome shotgun (WGS) entry which is preliminary data.</text>
</comment>
<gene>
    <name evidence="2" type="ORF">U0C82_08245</name>
</gene>